<evidence type="ECO:0000256" key="1">
    <source>
        <dbReference type="SAM" id="SignalP"/>
    </source>
</evidence>
<dbReference type="EMBL" id="JAUIRO010000002">
    <property type="protein sequence ID" value="KAK0726690.1"/>
    <property type="molecule type" value="Genomic_DNA"/>
</dbReference>
<evidence type="ECO:0008006" key="4">
    <source>
        <dbReference type="Google" id="ProtNLM"/>
    </source>
</evidence>
<accession>A0AA40B312</accession>
<comment type="caution">
    <text evidence="2">The sequence shown here is derived from an EMBL/GenBank/DDBJ whole genome shotgun (WGS) entry which is preliminary data.</text>
</comment>
<organism evidence="2 3">
    <name type="scientific">Lasiosphaeria miniovina</name>
    <dbReference type="NCBI Taxonomy" id="1954250"/>
    <lineage>
        <taxon>Eukaryota</taxon>
        <taxon>Fungi</taxon>
        <taxon>Dikarya</taxon>
        <taxon>Ascomycota</taxon>
        <taxon>Pezizomycotina</taxon>
        <taxon>Sordariomycetes</taxon>
        <taxon>Sordariomycetidae</taxon>
        <taxon>Sordariales</taxon>
        <taxon>Lasiosphaeriaceae</taxon>
        <taxon>Lasiosphaeria</taxon>
    </lineage>
</organism>
<gene>
    <name evidence="2" type="ORF">B0T26DRAFT_671459</name>
</gene>
<evidence type="ECO:0000313" key="3">
    <source>
        <dbReference type="Proteomes" id="UP001172101"/>
    </source>
</evidence>
<name>A0AA40B312_9PEZI</name>
<sequence>MARPSCRVIILSLCLFLPRVSQAASWASLNCTQVSYDTLETTREPSRWPFVGPNGLYAYTPSRYCMYLNGSLDGSFAQQNPKEFTEFMTAVQEFQDKSGPLDLEFMHQGQDPWPNAGPEPAGHKHVNMVRHDDVQIAGCGDVCNGDFVDTVICTQCYIVSVQSW</sequence>
<dbReference type="RefSeq" id="XP_060299546.1">
    <property type="nucleotide sequence ID" value="XM_060439327.1"/>
</dbReference>
<proteinExistence type="predicted"/>
<dbReference type="Proteomes" id="UP001172101">
    <property type="component" value="Unassembled WGS sequence"/>
</dbReference>
<reference evidence="2" key="1">
    <citation type="submission" date="2023-06" db="EMBL/GenBank/DDBJ databases">
        <title>Genome-scale phylogeny and comparative genomics of the fungal order Sordariales.</title>
        <authorList>
            <consortium name="Lawrence Berkeley National Laboratory"/>
            <person name="Hensen N."/>
            <person name="Bonometti L."/>
            <person name="Westerberg I."/>
            <person name="Brannstrom I.O."/>
            <person name="Guillou S."/>
            <person name="Cros-Aarteil S."/>
            <person name="Calhoun S."/>
            <person name="Haridas S."/>
            <person name="Kuo A."/>
            <person name="Mondo S."/>
            <person name="Pangilinan J."/>
            <person name="Riley R."/>
            <person name="LaButti K."/>
            <person name="Andreopoulos B."/>
            <person name="Lipzen A."/>
            <person name="Chen C."/>
            <person name="Yanf M."/>
            <person name="Daum C."/>
            <person name="Ng V."/>
            <person name="Clum A."/>
            <person name="Steindorff A."/>
            <person name="Ohm R."/>
            <person name="Martin F."/>
            <person name="Silar P."/>
            <person name="Natvig D."/>
            <person name="Lalanne C."/>
            <person name="Gautier V."/>
            <person name="Ament-velasquez S.L."/>
            <person name="Kruys A."/>
            <person name="Hutchinson M.I."/>
            <person name="Powell A.J."/>
            <person name="Barry K."/>
            <person name="Miller A.N."/>
            <person name="Grigoriev I.V."/>
            <person name="Debuchy R."/>
            <person name="Gladieux P."/>
            <person name="Thoren M.H."/>
            <person name="Johannesson H."/>
        </authorList>
    </citation>
    <scope>NUCLEOTIDE SEQUENCE</scope>
    <source>
        <strain evidence="2">SMH2392-1A</strain>
    </source>
</reference>
<evidence type="ECO:0000313" key="2">
    <source>
        <dbReference type="EMBL" id="KAK0726690.1"/>
    </source>
</evidence>
<dbReference type="AlphaFoldDB" id="A0AA40B312"/>
<keyword evidence="1" id="KW-0732">Signal</keyword>
<feature type="chain" id="PRO_5041326591" description="Secreted protein" evidence="1">
    <location>
        <begin position="24"/>
        <end position="164"/>
    </location>
</feature>
<protein>
    <recommendedName>
        <fullName evidence="4">Secreted protein</fullName>
    </recommendedName>
</protein>
<dbReference type="GeneID" id="85322597"/>
<keyword evidence="3" id="KW-1185">Reference proteome</keyword>
<feature type="signal peptide" evidence="1">
    <location>
        <begin position="1"/>
        <end position="23"/>
    </location>
</feature>